<reference evidence="5 6" key="1">
    <citation type="submission" date="2020-10" db="EMBL/GenBank/DDBJ databases">
        <title>The Coptis chinensis genome and diversification of protoberbering-type alkaloids.</title>
        <authorList>
            <person name="Wang B."/>
            <person name="Shu S."/>
            <person name="Song C."/>
            <person name="Liu Y."/>
        </authorList>
    </citation>
    <scope>NUCLEOTIDE SEQUENCE [LARGE SCALE GENOMIC DNA]</scope>
    <source>
        <strain evidence="5">HL-2020</strain>
        <tissue evidence="5">Leaf</tissue>
    </source>
</reference>
<comment type="catalytic activity">
    <reaction evidence="4">
        <text>alpha-D-galactosyl-(1-&gt;3)-1D-myo-inositol + sucrose = raffinose + myo-inositol</text>
        <dbReference type="Rhea" id="RHEA:20161"/>
        <dbReference type="ChEBI" id="CHEBI:16634"/>
        <dbReference type="ChEBI" id="CHEBI:17268"/>
        <dbReference type="ChEBI" id="CHEBI:17505"/>
        <dbReference type="ChEBI" id="CHEBI:17992"/>
        <dbReference type="EC" id="2.4.1.82"/>
    </reaction>
</comment>
<dbReference type="GO" id="GO:0047274">
    <property type="term" value="F:galactinol-sucrose galactosyltransferase activity"/>
    <property type="evidence" value="ECO:0007669"/>
    <property type="project" value="UniProtKB-EC"/>
</dbReference>
<dbReference type="InterPro" id="IPR017853">
    <property type="entry name" value="GH"/>
</dbReference>
<protein>
    <recommendedName>
        <fullName evidence="2">galactinol--sucrose galactosyltransferase</fullName>
        <ecNumber evidence="2">2.4.1.82</ecNumber>
    </recommendedName>
</protein>
<evidence type="ECO:0000256" key="2">
    <source>
        <dbReference type="ARBA" id="ARBA00012708"/>
    </source>
</evidence>
<accession>A0A835ICV3</accession>
<gene>
    <name evidence="5" type="ORF">IFM89_025646</name>
</gene>
<evidence type="ECO:0000256" key="3">
    <source>
        <dbReference type="ARBA" id="ARBA00023277"/>
    </source>
</evidence>
<dbReference type="InterPro" id="IPR008811">
    <property type="entry name" value="Glycosyl_hydrolases_36"/>
</dbReference>
<dbReference type="InterPro" id="IPR013785">
    <property type="entry name" value="Aldolase_TIM"/>
</dbReference>
<dbReference type="GO" id="GO:0052692">
    <property type="term" value="F:raffinose alpha-galactosidase activity"/>
    <property type="evidence" value="ECO:0007669"/>
    <property type="project" value="TreeGrafter"/>
</dbReference>
<dbReference type="PANTHER" id="PTHR31268">
    <property type="match status" value="1"/>
</dbReference>
<evidence type="ECO:0000256" key="4">
    <source>
        <dbReference type="ARBA" id="ARBA00049426"/>
    </source>
</evidence>
<evidence type="ECO:0000256" key="1">
    <source>
        <dbReference type="ARBA" id="ARBA00007240"/>
    </source>
</evidence>
<comment type="similarity">
    <text evidence="1">Belongs to the glycosyl hydrolases 36 family.</text>
</comment>
<proteinExistence type="inferred from homology"/>
<comment type="caution">
    <text evidence="5">The sequence shown here is derived from an EMBL/GenBank/DDBJ whole genome shotgun (WGS) entry which is preliminary data.</text>
</comment>
<evidence type="ECO:0000313" key="5">
    <source>
        <dbReference type="EMBL" id="KAF9615660.1"/>
    </source>
</evidence>
<dbReference type="OrthoDB" id="4664297at2759"/>
<dbReference type="Proteomes" id="UP000631114">
    <property type="component" value="Unassembled WGS sequence"/>
</dbReference>
<organism evidence="5 6">
    <name type="scientific">Coptis chinensis</name>
    <dbReference type="NCBI Taxonomy" id="261450"/>
    <lineage>
        <taxon>Eukaryota</taxon>
        <taxon>Viridiplantae</taxon>
        <taxon>Streptophyta</taxon>
        <taxon>Embryophyta</taxon>
        <taxon>Tracheophyta</taxon>
        <taxon>Spermatophyta</taxon>
        <taxon>Magnoliopsida</taxon>
        <taxon>Ranunculales</taxon>
        <taxon>Ranunculaceae</taxon>
        <taxon>Coptidoideae</taxon>
        <taxon>Coptis</taxon>
    </lineage>
</organism>
<evidence type="ECO:0000313" key="6">
    <source>
        <dbReference type="Proteomes" id="UP000631114"/>
    </source>
</evidence>
<name>A0A835ICV3_9MAGN</name>
<dbReference type="SUPFAM" id="SSF51445">
    <property type="entry name" value="(Trans)glycosidases"/>
    <property type="match status" value="1"/>
</dbReference>
<keyword evidence="3" id="KW-0119">Carbohydrate metabolism</keyword>
<dbReference type="Gene3D" id="3.20.20.70">
    <property type="entry name" value="Aldolase class I"/>
    <property type="match status" value="1"/>
</dbReference>
<dbReference type="AlphaFoldDB" id="A0A835ICV3"/>
<dbReference type="PANTHER" id="PTHR31268:SF32">
    <property type="entry name" value="GALACTINOL--SUCROSE GALACTOSYLTRANSFERASE 2-RELATED"/>
    <property type="match status" value="1"/>
</dbReference>
<dbReference type="EC" id="2.4.1.82" evidence="2"/>
<dbReference type="EMBL" id="JADFTS010000003">
    <property type="protein sequence ID" value="KAF9615660.1"/>
    <property type="molecule type" value="Genomic_DNA"/>
</dbReference>
<dbReference type="Pfam" id="PF05691">
    <property type="entry name" value="Raffinose_syn"/>
    <property type="match status" value="3"/>
</dbReference>
<sequence length="333" mass="36785">MKTFHHREKKKLPQFLDWFGWCTWDAFYTDVTAEGVDEGLQRGGTPPRFLIIDDGWQQIGVEANKEPEECLVQEGVYLQYMMQVCLRMACPCRLLGRCNRVKPAATGMEHYDSALTYPVQSPGVKGNQLDIVMDSVSVHGLGLVQPKKVFDFYNELHAYLSSCGVDGVNVDVQNIIGEGHDGMYSAKKTVVVRASDDLFTYDPHNSLHPTADYHAAARAVGGCPIYVSDKPGNHNFELLKKLVLPDGSVLRAKLPGRPTRDYLFANPARDGTSLLKVWNTNKCSGVVGVFNCQCAGWCKVAKKTLLHDTLPCTLTGSVRATDVDLMDQVVGAD</sequence>
<keyword evidence="6" id="KW-1185">Reference proteome</keyword>